<dbReference type="InterPro" id="IPR013751">
    <property type="entry name" value="ACP_syn_III_N"/>
</dbReference>
<evidence type="ECO:0000259" key="3">
    <source>
        <dbReference type="Pfam" id="PF08541"/>
    </source>
</evidence>
<dbReference type="Proteomes" id="UP001527202">
    <property type="component" value="Unassembled WGS sequence"/>
</dbReference>
<organism evidence="6 7">
    <name type="scientific">Paenibacillus chitinolyticus</name>
    <dbReference type="NCBI Taxonomy" id="79263"/>
    <lineage>
        <taxon>Bacteria</taxon>
        <taxon>Bacillati</taxon>
        <taxon>Bacillota</taxon>
        <taxon>Bacilli</taxon>
        <taxon>Bacillales</taxon>
        <taxon>Paenibacillaceae</taxon>
        <taxon>Paenibacillus</taxon>
    </lineage>
</organism>
<keyword evidence="1 6" id="KW-0808">Transferase</keyword>
<dbReference type="AlphaFoldDB" id="A0A410WZT3"/>
<proteinExistence type="predicted"/>
<dbReference type="GO" id="GO:0006633">
    <property type="term" value="P:fatty acid biosynthetic process"/>
    <property type="evidence" value="ECO:0007669"/>
    <property type="project" value="InterPro"/>
</dbReference>
<evidence type="ECO:0000259" key="4">
    <source>
        <dbReference type="Pfam" id="PF08545"/>
    </source>
</evidence>
<dbReference type="InterPro" id="IPR013747">
    <property type="entry name" value="ACP_syn_III_C"/>
</dbReference>
<dbReference type="Pfam" id="PF08541">
    <property type="entry name" value="ACP_syn_III_C"/>
    <property type="match status" value="1"/>
</dbReference>
<name>A0A410WZT3_9BACL</name>
<dbReference type="InterPro" id="IPR016039">
    <property type="entry name" value="Thiolase-like"/>
</dbReference>
<dbReference type="GO" id="GO:0004315">
    <property type="term" value="F:3-oxoacyl-[acyl-carrier-protein] synthase activity"/>
    <property type="evidence" value="ECO:0007669"/>
    <property type="project" value="UniProtKB-EC"/>
</dbReference>
<dbReference type="Pfam" id="PF08545">
    <property type="entry name" value="ACP_syn_III"/>
    <property type="match status" value="1"/>
</dbReference>
<gene>
    <name evidence="5" type="ORF">M5X16_13855</name>
    <name evidence="6" type="ORF">PC41400_20060</name>
</gene>
<evidence type="ECO:0000256" key="2">
    <source>
        <dbReference type="ARBA" id="ARBA00023315"/>
    </source>
</evidence>
<keyword evidence="8" id="KW-1185">Reference proteome</keyword>
<dbReference type="RefSeq" id="WP_042227185.1">
    <property type="nucleotide sequence ID" value="NZ_CP026520.1"/>
</dbReference>
<accession>A0A410WZT3</accession>
<sequence>MKTRQVKVLGTGAYLPEKRVTAEDMDRRLGKPEGWVYKKSGVKVRHYAENESVSQMGAKAAFAALADAGLEAERLDCIICTNAVPEQPIPCTAALIQSEMKLGDSGIPCLDVNSTCLSFLAGLDLISYLIDAGRYDRVLLVAPEIASVGLNYSQSESAILFGDGAAAVVVGRTPAGESSGIVASRIETYGSGAALSEVRGGGSKLPSIAYEPERIADFLFDMQGEALFKKTSKLLPDFLKKLFGEGGVTLEDVALVIPHQGSAMAMRLLQRKLRIPDDKLMNIIEQHGNMIAASLPMGLHEAIRLGRLKRGDLTAVIGISAGLSLGGLLLEY</sequence>
<evidence type="ECO:0000313" key="5">
    <source>
        <dbReference type="EMBL" id="MCY9596859.1"/>
    </source>
</evidence>
<feature type="domain" description="Beta-ketoacyl-[acyl-carrier-protein] synthase III C-terminal" evidence="3">
    <location>
        <begin position="246"/>
        <end position="332"/>
    </location>
</feature>
<dbReference type="NCBIfam" id="NF005541">
    <property type="entry name" value="PRK07204.1"/>
    <property type="match status" value="1"/>
</dbReference>
<keyword evidence="2 6" id="KW-0012">Acyltransferase</keyword>
<protein>
    <submittedName>
        <fullName evidence="5 6">Ketoacyl-ACP synthase III</fullName>
        <ecNumber evidence="6">2.3.1.41</ecNumber>
    </submittedName>
</protein>
<dbReference type="EMBL" id="CP026520">
    <property type="protein sequence ID" value="QAV19827.1"/>
    <property type="molecule type" value="Genomic_DNA"/>
</dbReference>
<evidence type="ECO:0000313" key="7">
    <source>
        <dbReference type="Proteomes" id="UP000288943"/>
    </source>
</evidence>
<dbReference type="SUPFAM" id="SSF53901">
    <property type="entry name" value="Thiolase-like"/>
    <property type="match status" value="1"/>
</dbReference>
<dbReference type="Proteomes" id="UP000288943">
    <property type="component" value="Chromosome"/>
</dbReference>
<dbReference type="OrthoDB" id="9815506at2"/>
<dbReference type="Gene3D" id="3.40.47.10">
    <property type="match status" value="1"/>
</dbReference>
<evidence type="ECO:0000313" key="8">
    <source>
        <dbReference type="Proteomes" id="UP001527202"/>
    </source>
</evidence>
<reference evidence="6 7" key="1">
    <citation type="submission" date="2018-01" db="EMBL/GenBank/DDBJ databases">
        <title>The whole genome sequencing and assembly of Paenibacillus chitinolyticus KCCM 41400 strain.</title>
        <authorList>
            <person name="Kim J.-Y."/>
            <person name="Park M.-K."/>
            <person name="Lee Y.-J."/>
            <person name="Yi H."/>
            <person name="Bahn Y.-S."/>
            <person name="Kim J.F."/>
            <person name="Lee D.-W."/>
        </authorList>
    </citation>
    <scope>NUCLEOTIDE SEQUENCE [LARGE SCALE GENOMIC DNA]</scope>
    <source>
        <strain evidence="6 7">KCCM 41400</strain>
    </source>
</reference>
<reference evidence="5 8" key="2">
    <citation type="submission" date="2022-05" db="EMBL/GenBank/DDBJ databases">
        <title>Genome Sequencing of Bee-Associated Microbes.</title>
        <authorList>
            <person name="Dunlap C."/>
        </authorList>
    </citation>
    <scope>NUCLEOTIDE SEQUENCE [LARGE SCALE GENOMIC DNA]</scope>
    <source>
        <strain evidence="5 8">NRRL B-23120</strain>
    </source>
</reference>
<dbReference type="KEGG" id="pchi:PC41400_20060"/>
<dbReference type="EMBL" id="JAMDMJ010000015">
    <property type="protein sequence ID" value="MCY9596859.1"/>
    <property type="molecule type" value="Genomic_DNA"/>
</dbReference>
<dbReference type="PANTHER" id="PTHR34069">
    <property type="entry name" value="3-OXOACYL-[ACYL-CARRIER-PROTEIN] SYNTHASE 3"/>
    <property type="match status" value="1"/>
</dbReference>
<feature type="domain" description="Beta-ketoacyl-[acyl-carrier-protein] synthase III N-terminal" evidence="4">
    <location>
        <begin position="110"/>
        <end position="190"/>
    </location>
</feature>
<dbReference type="PANTHER" id="PTHR34069:SF2">
    <property type="entry name" value="BETA-KETOACYL-[ACYL-CARRIER-PROTEIN] SYNTHASE III"/>
    <property type="match status" value="1"/>
</dbReference>
<dbReference type="EC" id="2.3.1.41" evidence="6"/>
<evidence type="ECO:0000256" key="1">
    <source>
        <dbReference type="ARBA" id="ARBA00022679"/>
    </source>
</evidence>
<dbReference type="GO" id="GO:0044550">
    <property type="term" value="P:secondary metabolite biosynthetic process"/>
    <property type="evidence" value="ECO:0007669"/>
    <property type="project" value="TreeGrafter"/>
</dbReference>
<evidence type="ECO:0000313" key="6">
    <source>
        <dbReference type="EMBL" id="QAV19827.1"/>
    </source>
</evidence>
<dbReference type="CDD" id="cd00830">
    <property type="entry name" value="KAS_III"/>
    <property type="match status" value="1"/>
</dbReference>
<dbReference type="GeneID" id="95377089"/>